<dbReference type="PROSITE" id="PS50217">
    <property type="entry name" value="BZIP"/>
    <property type="match status" value="1"/>
</dbReference>
<protein>
    <recommendedName>
        <fullName evidence="3">BZIP domain-containing protein</fullName>
    </recommendedName>
</protein>
<evidence type="ECO:0000313" key="4">
    <source>
        <dbReference type="EMBL" id="SAM03529.1"/>
    </source>
</evidence>
<dbReference type="OMA" id="HNNKDST"/>
<dbReference type="SUPFAM" id="SSF57959">
    <property type="entry name" value="Leucine zipper domain"/>
    <property type="match status" value="1"/>
</dbReference>
<dbReference type="Pfam" id="PF07716">
    <property type="entry name" value="bZIP_2"/>
    <property type="match status" value="1"/>
</dbReference>
<sequence length="259" mass="29031">MMKSKLQFNSCAFDSDSLDDWLENDLRQSGILPSDETKVSKHIKIEQTSEWERHSCSSASDDKTVVGDIELDRTCPPITPTQSPTQLPPILKVLALLATLQQQGAMIPPLLPLVQQLPSSSSSPPPDSINPLQTTMTPLISKDAGTNANPTRKRSRSPKSGATEMDPLTLKRLKNTDAARRSRLRKMMKMEGLESRVTELEKYNEQLRLKVALAETERDTAQDKEARQRERVAALEVKLADMHRSLLQQDSKDQDTEED</sequence>
<dbReference type="CDD" id="cd12193">
    <property type="entry name" value="bZIP_GCN4"/>
    <property type="match status" value="1"/>
</dbReference>
<dbReference type="GO" id="GO:0003700">
    <property type="term" value="F:DNA-binding transcription factor activity"/>
    <property type="evidence" value="ECO:0007669"/>
    <property type="project" value="InterPro"/>
</dbReference>
<dbReference type="AlphaFoldDB" id="A0A163MCP7"/>
<evidence type="ECO:0000256" key="1">
    <source>
        <dbReference type="SAM" id="Coils"/>
    </source>
</evidence>
<proteinExistence type="predicted"/>
<accession>A0A163MCP7</accession>
<dbReference type="OrthoDB" id="2257100at2759"/>
<feature type="region of interest" description="Disordered" evidence="2">
    <location>
        <begin position="140"/>
        <end position="180"/>
    </location>
</feature>
<evidence type="ECO:0000259" key="3">
    <source>
        <dbReference type="PROSITE" id="PS50217"/>
    </source>
</evidence>
<feature type="compositionally biased region" description="Polar residues" evidence="2">
    <location>
        <begin position="140"/>
        <end position="150"/>
    </location>
</feature>
<dbReference type="SMART" id="SM00338">
    <property type="entry name" value="BRLZ"/>
    <property type="match status" value="1"/>
</dbReference>
<dbReference type="Gene3D" id="3.30.160.60">
    <property type="entry name" value="Classic Zinc Finger"/>
    <property type="match status" value="1"/>
</dbReference>
<organism evidence="4">
    <name type="scientific">Absidia glauca</name>
    <name type="common">Pin mould</name>
    <dbReference type="NCBI Taxonomy" id="4829"/>
    <lineage>
        <taxon>Eukaryota</taxon>
        <taxon>Fungi</taxon>
        <taxon>Fungi incertae sedis</taxon>
        <taxon>Mucoromycota</taxon>
        <taxon>Mucoromycotina</taxon>
        <taxon>Mucoromycetes</taxon>
        <taxon>Mucorales</taxon>
        <taxon>Cunninghamellaceae</taxon>
        <taxon>Absidia</taxon>
    </lineage>
</organism>
<dbReference type="STRING" id="4829.A0A163MCP7"/>
<name>A0A163MCP7_ABSGL</name>
<keyword evidence="5" id="KW-1185">Reference proteome</keyword>
<feature type="domain" description="BZIP" evidence="3">
    <location>
        <begin position="171"/>
        <end position="217"/>
    </location>
</feature>
<dbReference type="InterPro" id="IPR004827">
    <property type="entry name" value="bZIP"/>
</dbReference>
<gene>
    <name evidence="4" type="primary">ABSGL_09370.1 scaffold 11175</name>
</gene>
<dbReference type="PROSITE" id="PS00036">
    <property type="entry name" value="BZIP_BASIC"/>
    <property type="match status" value="1"/>
</dbReference>
<dbReference type="InParanoid" id="A0A163MCP7"/>
<evidence type="ECO:0000256" key="2">
    <source>
        <dbReference type="SAM" id="MobiDB-lite"/>
    </source>
</evidence>
<keyword evidence="1" id="KW-0175">Coiled coil</keyword>
<dbReference type="Proteomes" id="UP000078561">
    <property type="component" value="Unassembled WGS sequence"/>
</dbReference>
<feature type="coiled-coil region" evidence="1">
    <location>
        <begin position="190"/>
        <end position="238"/>
    </location>
</feature>
<dbReference type="EMBL" id="LT554202">
    <property type="protein sequence ID" value="SAM03529.1"/>
    <property type="molecule type" value="Genomic_DNA"/>
</dbReference>
<reference evidence="4" key="1">
    <citation type="submission" date="2016-04" db="EMBL/GenBank/DDBJ databases">
        <authorList>
            <person name="Evans L.H."/>
            <person name="Alamgir A."/>
            <person name="Owens N."/>
            <person name="Weber N.D."/>
            <person name="Virtaneva K."/>
            <person name="Barbian K."/>
            <person name="Babar A."/>
            <person name="Rosenke K."/>
        </authorList>
    </citation>
    <scope>NUCLEOTIDE SEQUENCE [LARGE SCALE GENOMIC DNA]</scope>
    <source>
        <strain evidence="4">CBS 101.48</strain>
    </source>
</reference>
<dbReference type="InterPro" id="IPR046347">
    <property type="entry name" value="bZIP_sf"/>
</dbReference>
<evidence type="ECO:0000313" key="5">
    <source>
        <dbReference type="Proteomes" id="UP000078561"/>
    </source>
</evidence>